<evidence type="ECO:0000256" key="2">
    <source>
        <dbReference type="ARBA" id="ARBA00022448"/>
    </source>
</evidence>
<dbReference type="PROSITE" id="PS50850">
    <property type="entry name" value="MFS"/>
    <property type="match status" value="1"/>
</dbReference>
<keyword evidence="2" id="KW-0813">Transport</keyword>
<feature type="non-terminal residue" evidence="9">
    <location>
        <position position="138"/>
    </location>
</feature>
<accession>A0A5N8WJL5</accession>
<dbReference type="GO" id="GO:0005886">
    <property type="term" value="C:plasma membrane"/>
    <property type="evidence" value="ECO:0007669"/>
    <property type="project" value="UniProtKB-SubCell"/>
</dbReference>
<evidence type="ECO:0000256" key="7">
    <source>
        <dbReference type="SAM" id="Phobius"/>
    </source>
</evidence>
<evidence type="ECO:0000256" key="1">
    <source>
        <dbReference type="ARBA" id="ARBA00004651"/>
    </source>
</evidence>
<dbReference type="InterPro" id="IPR020846">
    <property type="entry name" value="MFS_dom"/>
</dbReference>
<feature type="transmembrane region" description="Helical" evidence="7">
    <location>
        <begin position="88"/>
        <end position="109"/>
    </location>
</feature>
<keyword evidence="6 7" id="KW-0472">Membrane</keyword>
<organism evidence="9 10">
    <name type="scientific">Streptomyces phyllanthi</name>
    <dbReference type="NCBI Taxonomy" id="1803180"/>
    <lineage>
        <taxon>Bacteria</taxon>
        <taxon>Bacillati</taxon>
        <taxon>Actinomycetota</taxon>
        <taxon>Actinomycetes</taxon>
        <taxon>Kitasatosporales</taxon>
        <taxon>Streptomycetaceae</taxon>
        <taxon>Streptomyces</taxon>
    </lineage>
</organism>
<dbReference type="InterPro" id="IPR036259">
    <property type="entry name" value="MFS_trans_sf"/>
</dbReference>
<evidence type="ECO:0000313" key="9">
    <source>
        <dbReference type="EMBL" id="MPY47026.1"/>
    </source>
</evidence>
<keyword evidence="4 7" id="KW-0812">Transmembrane</keyword>
<protein>
    <submittedName>
        <fullName evidence="9">MHS family MFS transporter</fullName>
    </submittedName>
</protein>
<keyword evidence="10" id="KW-1185">Reference proteome</keyword>
<comment type="caution">
    <text evidence="9">The sequence shown here is derived from an EMBL/GenBank/DDBJ whole genome shotgun (WGS) entry which is preliminary data.</text>
</comment>
<dbReference type="InterPro" id="IPR005828">
    <property type="entry name" value="MFS_sugar_transport-like"/>
</dbReference>
<dbReference type="PANTHER" id="PTHR43045:SF1">
    <property type="entry name" value="SHIKIMATE TRANSPORTER"/>
    <property type="match status" value="1"/>
</dbReference>
<dbReference type="GO" id="GO:0022857">
    <property type="term" value="F:transmembrane transporter activity"/>
    <property type="evidence" value="ECO:0007669"/>
    <property type="project" value="InterPro"/>
</dbReference>
<feature type="transmembrane region" description="Helical" evidence="7">
    <location>
        <begin position="52"/>
        <end position="76"/>
    </location>
</feature>
<dbReference type="PANTHER" id="PTHR43045">
    <property type="entry name" value="SHIKIMATE TRANSPORTER"/>
    <property type="match status" value="1"/>
</dbReference>
<evidence type="ECO:0000256" key="5">
    <source>
        <dbReference type="ARBA" id="ARBA00022989"/>
    </source>
</evidence>
<comment type="subcellular location">
    <subcellularLocation>
        <location evidence="1">Cell membrane</location>
        <topology evidence="1">Multi-pass membrane protein</topology>
    </subcellularLocation>
</comment>
<name>A0A5N8WJL5_9ACTN</name>
<proteinExistence type="predicted"/>
<dbReference type="Proteomes" id="UP000326979">
    <property type="component" value="Unassembled WGS sequence"/>
</dbReference>
<dbReference type="OrthoDB" id="8953821at2"/>
<reference evidence="9 10" key="1">
    <citation type="submission" date="2019-07" db="EMBL/GenBank/DDBJ databases">
        <title>New species of Amycolatopsis and Streptomyces.</title>
        <authorList>
            <person name="Duangmal K."/>
            <person name="Teo W.F.A."/>
            <person name="Lipun K."/>
        </authorList>
    </citation>
    <scope>NUCLEOTIDE SEQUENCE [LARGE SCALE GENOMIC DNA]</scope>
    <source>
        <strain evidence="9 10">TISTR 2346</strain>
    </source>
</reference>
<evidence type="ECO:0000256" key="6">
    <source>
        <dbReference type="ARBA" id="ARBA00023136"/>
    </source>
</evidence>
<dbReference type="SUPFAM" id="SSF103473">
    <property type="entry name" value="MFS general substrate transporter"/>
    <property type="match status" value="1"/>
</dbReference>
<evidence type="ECO:0000313" key="10">
    <source>
        <dbReference type="Proteomes" id="UP000326979"/>
    </source>
</evidence>
<dbReference type="Gene3D" id="1.20.1250.20">
    <property type="entry name" value="MFS general substrate transporter like domains"/>
    <property type="match status" value="1"/>
</dbReference>
<evidence type="ECO:0000256" key="3">
    <source>
        <dbReference type="ARBA" id="ARBA00022475"/>
    </source>
</evidence>
<feature type="domain" description="Major facilitator superfamily (MFS) profile" evidence="8">
    <location>
        <begin position="15"/>
        <end position="138"/>
    </location>
</feature>
<gene>
    <name evidence="9" type="ORF">FNH04_46185</name>
</gene>
<keyword evidence="5 7" id="KW-1133">Transmembrane helix</keyword>
<sequence length="138" mass="14193">MRPAHTVKTPSMLRLATASLAGTAIEFYDFFVYGTAAALVLGPLFFPTFSPVAGTLAAFGTFGVGFVARPLGSVLFGHIGDRHGRRPVLVASLLLTGTATVAVGCVPTYDSIGVTAPVLLLVLRFLQGLGLGGEWGGA</sequence>
<feature type="transmembrane region" description="Helical" evidence="7">
    <location>
        <begin position="20"/>
        <end position="46"/>
    </location>
</feature>
<dbReference type="Pfam" id="PF00083">
    <property type="entry name" value="Sugar_tr"/>
    <property type="match status" value="1"/>
</dbReference>
<evidence type="ECO:0000259" key="8">
    <source>
        <dbReference type="PROSITE" id="PS50850"/>
    </source>
</evidence>
<dbReference type="AlphaFoldDB" id="A0A5N8WJL5"/>
<keyword evidence="3" id="KW-1003">Cell membrane</keyword>
<evidence type="ECO:0000256" key="4">
    <source>
        <dbReference type="ARBA" id="ARBA00022692"/>
    </source>
</evidence>
<dbReference type="EMBL" id="VJZE01000924">
    <property type="protein sequence ID" value="MPY47026.1"/>
    <property type="molecule type" value="Genomic_DNA"/>
</dbReference>